<dbReference type="SMART" id="SM00564">
    <property type="entry name" value="PQQ"/>
    <property type="match status" value="5"/>
</dbReference>
<dbReference type="Proteomes" id="UP000193862">
    <property type="component" value="Unassembled WGS sequence"/>
</dbReference>
<organism evidence="3 4">
    <name type="scientific">Aquimixticola soesokkakensis</name>
    <dbReference type="NCBI Taxonomy" id="1519096"/>
    <lineage>
        <taxon>Bacteria</taxon>
        <taxon>Pseudomonadati</taxon>
        <taxon>Pseudomonadota</taxon>
        <taxon>Alphaproteobacteria</taxon>
        <taxon>Rhodobacterales</taxon>
        <taxon>Paracoccaceae</taxon>
        <taxon>Aquimixticola</taxon>
    </lineage>
</organism>
<dbReference type="InterPro" id="IPR011047">
    <property type="entry name" value="Quinoprotein_ADH-like_sf"/>
</dbReference>
<feature type="domain" description="Pyrrolo-quinoline quinone repeat" evidence="2">
    <location>
        <begin position="120"/>
        <end position="356"/>
    </location>
</feature>
<dbReference type="InterPro" id="IPR002372">
    <property type="entry name" value="PQQ_rpt_dom"/>
</dbReference>
<sequence>MSKVMGRAKMAAVLAVALGVSACAEKDIILPGQRLDPRSGEPVAAAQANESRAIALPAAISRAAWTQSGATPAHVSGNNVFSTTPGLAWVMGAGSGNSRKLRITGAPVAADGRVIALDAGGAVAALSAVSGETLWRTDLTPAGERRAEVSGGGVALAGNTVLVTTGYGELVALEASSGAVRWRQALGAASAGTPAVMGDLVYVVSSDNVAWALDLTNGRIAWQLSGPTAGAGIAAAVAPAVVDDRVVFPFDQGALTTAYRLGGLQMWASSVAGQRAGVVYANTTDFAGDPVIAGGRVYAGNQSGRLVALDANSGARIWTAEEGAYDTPLVVADAVFSVTDQGMLVRLDANSGARIWGVQLPYFEATKIRKRKAVFTHYGPVMGGGLLWVASSDGVLRGFAPEGGTLVAQVALPDGAASSPILVGGVMYVMLENGALAALR</sequence>
<accession>A0A1Y5SPG4</accession>
<reference evidence="3 4" key="1">
    <citation type="submission" date="2017-03" db="EMBL/GenBank/DDBJ databases">
        <authorList>
            <person name="Afonso C.L."/>
            <person name="Miller P.J."/>
            <person name="Scott M.A."/>
            <person name="Spackman E."/>
            <person name="Goraichik I."/>
            <person name="Dimitrov K.M."/>
            <person name="Suarez D.L."/>
            <person name="Swayne D.E."/>
        </authorList>
    </citation>
    <scope>NUCLEOTIDE SEQUENCE [LARGE SCALE GENOMIC DNA]</scope>
    <source>
        <strain evidence="3 4">CECT 8620</strain>
    </source>
</reference>
<evidence type="ECO:0000313" key="4">
    <source>
        <dbReference type="Proteomes" id="UP000193862"/>
    </source>
</evidence>
<dbReference type="PANTHER" id="PTHR34512">
    <property type="entry name" value="CELL SURFACE PROTEIN"/>
    <property type="match status" value="1"/>
</dbReference>
<keyword evidence="4" id="KW-1185">Reference proteome</keyword>
<evidence type="ECO:0000313" key="3">
    <source>
        <dbReference type="EMBL" id="SLN45291.1"/>
    </source>
</evidence>
<name>A0A1Y5SPG4_9RHOB</name>
<keyword evidence="1" id="KW-0732">Signal</keyword>
<gene>
    <name evidence="3" type="primary">bamB</name>
    <name evidence="3" type="ORF">AQS8620_01843</name>
</gene>
<dbReference type="AlphaFoldDB" id="A0A1Y5SPG4"/>
<dbReference type="Gene3D" id="2.130.10.10">
    <property type="entry name" value="YVTN repeat-like/Quinoprotein amine dehydrogenase"/>
    <property type="match status" value="1"/>
</dbReference>
<dbReference type="InterPro" id="IPR015943">
    <property type="entry name" value="WD40/YVTN_repeat-like_dom_sf"/>
</dbReference>
<proteinExistence type="predicted"/>
<dbReference type="SUPFAM" id="SSF50998">
    <property type="entry name" value="Quinoprotein alcohol dehydrogenase-like"/>
    <property type="match status" value="1"/>
</dbReference>
<feature type="signal peptide" evidence="1">
    <location>
        <begin position="1"/>
        <end position="24"/>
    </location>
</feature>
<evidence type="ECO:0000256" key="1">
    <source>
        <dbReference type="SAM" id="SignalP"/>
    </source>
</evidence>
<dbReference type="RefSeq" id="WP_234990435.1">
    <property type="nucleotide sequence ID" value="NZ_FWFS01000006.1"/>
</dbReference>
<protein>
    <submittedName>
        <fullName evidence="3">Outer membrane protein assembly factor BamB</fullName>
    </submittedName>
</protein>
<feature type="chain" id="PRO_5012870636" evidence="1">
    <location>
        <begin position="25"/>
        <end position="440"/>
    </location>
</feature>
<dbReference type="EMBL" id="FWFS01000006">
    <property type="protein sequence ID" value="SLN45291.1"/>
    <property type="molecule type" value="Genomic_DNA"/>
</dbReference>
<dbReference type="PANTHER" id="PTHR34512:SF30">
    <property type="entry name" value="OUTER MEMBRANE PROTEIN ASSEMBLY FACTOR BAMB"/>
    <property type="match status" value="1"/>
</dbReference>
<dbReference type="PROSITE" id="PS51257">
    <property type="entry name" value="PROKAR_LIPOPROTEIN"/>
    <property type="match status" value="1"/>
</dbReference>
<dbReference type="InterPro" id="IPR018391">
    <property type="entry name" value="PQQ_b-propeller_rpt"/>
</dbReference>
<dbReference type="Pfam" id="PF13360">
    <property type="entry name" value="PQQ_2"/>
    <property type="match status" value="1"/>
</dbReference>
<evidence type="ECO:0000259" key="2">
    <source>
        <dbReference type="Pfam" id="PF13360"/>
    </source>
</evidence>